<dbReference type="InterPro" id="IPR036633">
    <property type="entry name" value="Prn/Lys/Arg_de-COase_C_sf"/>
</dbReference>
<feature type="domain" description="Orn/Lys/Arg decarboxylases family 1 pyridoxal-P attachment site" evidence="6">
    <location>
        <begin position="6"/>
        <end position="302"/>
    </location>
</feature>
<gene>
    <name evidence="8" type="ORF">ACFSY7_16375</name>
</gene>
<proteinExistence type="inferred from homology"/>
<dbReference type="Gene3D" id="3.90.100.10">
    <property type="entry name" value="Orn/Lys/Arg decarboxylase, C-terminal domain"/>
    <property type="match status" value="1"/>
</dbReference>
<dbReference type="SUPFAM" id="SSF53383">
    <property type="entry name" value="PLP-dependent transferases"/>
    <property type="match status" value="1"/>
</dbReference>
<dbReference type="InterPro" id="IPR008286">
    <property type="entry name" value="Prn/Lys/Arg_de-COase_C"/>
</dbReference>
<sequence length="465" mass="51910">MNQQRTPLFDKLKNYASSKTTFHVPGHKNGTVFPTWARTYYQSLLQIDATEITGMDDLHAPEEAILEAQQLLQDHYQSQRSYFLVNGSTVGNLTMILATLQAGDFVLVQRNCHKSILNGLELAGAHPIFLAPSYNSDWQLATSLTTNCVKQAFKQFKEVKALILTYPNYYGLAQQNIRELIDTAHDYGAIVLVDEAHGAHFTLDSFPKSSLHFGADIVIQSAHKTLPAMTMGSYLHIGSQRIDCARIEHYLQMLQSSSPSYPIMGSLDLARFYLATYIEETPLIQSINRFKKALNSLEMIRVVEAPDNYYVDPLKVTIQSTQQVSGYTLQAALESVGIYPELADPYNVLFVLPLAVTDYTEILQNIAVALKNLAKEKLPTIQSVPSHTTMLAMSYAELRNASTEFISIKEASGRISAEMVTPYPPGIPLIMYGEKISDTQLEALSNYERFHGGEKLAEGLLRVIQ</sequence>
<comment type="cofactor">
    <cofactor evidence="1">
        <name>pyridoxal 5'-phosphate</name>
        <dbReference type="ChEBI" id="CHEBI:597326"/>
    </cofactor>
</comment>
<dbReference type="InterPro" id="IPR052357">
    <property type="entry name" value="Orn_Lys_Arg_decarboxylase-I"/>
</dbReference>
<reference evidence="9" key="1">
    <citation type="journal article" date="2019" name="Int. J. Syst. Evol. Microbiol.">
        <title>The Global Catalogue of Microorganisms (GCM) 10K type strain sequencing project: providing services to taxonomists for standard genome sequencing and annotation.</title>
        <authorList>
            <consortium name="The Broad Institute Genomics Platform"/>
            <consortium name="The Broad Institute Genome Sequencing Center for Infectious Disease"/>
            <person name="Wu L."/>
            <person name="Ma J."/>
        </authorList>
    </citation>
    <scope>NUCLEOTIDE SEQUENCE [LARGE SCALE GENOMIC DNA]</scope>
    <source>
        <strain evidence="9">KCTC 33522</strain>
    </source>
</reference>
<keyword evidence="8" id="KW-0808">Transferase</keyword>
<evidence type="ECO:0000313" key="8">
    <source>
        <dbReference type="EMBL" id="MFD2870069.1"/>
    </source>
</evidence>
<keyword evidence="4" id="KW-0663">Pyridoxal phosphate</keyword>
<keyword evidence="5" id="KW-0456">Lyase</keyword>
<evidence type="ECO:0000256" key="1">
    <source>
        <dbReference type="ARBA" id="ARBA00001933"/>
    </source>
</evidence>
<evidence type="ECO:0000259" key="7">
    <source>
        <dbReference type="Pfam" id="PF03711"/>
    </source>
</evidence>
<keyword evidence="8" id="KW-0032">Aminotransferase</keyword>
<evidence type="ECO:0000313" key="9">
    <source>
        <dbReference type="Proteomes" id="UP001597568"/>
    </source>
</evidence>
<evidence type="ECO:0000259" key="6">
    <source>
        <dbReference type="Pfam" id="PF01276"/>
    </source>
</evidence>
<dbReference type="GO" id="GO:0008483">
    <property type="term" value="F:transaminase activity"/>
    <property type="evidence" value="ECO:0007669"/>
    <property type="project" value="UniProtKB-KW"/>
</dbReference>
<dbReference type="PANTHER" id="PTHR43277">
    <property type="entry name" value="ARGININE DECARBOXYLASE"/>
    <property type="match status" value="1"/>
</dbReference>
<dbReference type="InterPro" id="IPR000310">
    <property type="entry name" value="Orn/Lys/Arg_deCO2ase_major_dom"/>
</dbReference>
<dbReference type="InterPro" id="IPR015421">
    <property type="entry name" value="PyrdxlP-dep_Trfase_major"/>
</dbReference>
<dbReference type="Gene3D" id="3.40.640.10">
    <property type="entry name" value="Type I PLP-dependent aspartate aminotransferase-like (Major domain)"/>
    <property type="match status" value="1"/>
</dbReference>
<dbReference type="Pfam" id="PF03711">
    <property type="entry name" value="OKR_DC_1_C"/>
    <property type="match status" value="1"/>
</dbReference>
<evidence type="ECO:0000256" key="4">
    <source>
        <dbReference type="ARBA" id="ARBA00022898"/>
    </source>
</evidence>
<evidence type="ECO:0000256" key="2">
    <source>
        <dbReference type="ARBA" id="ARBA00010671"/>
    </source>
</evidence>
<evidence type="ECO:0000256" key="5">
    <source>
        <dbReference type="ARBA" id="ARBA00023239"/>
    </source>
</evidence>
<feature type="domain" description="Orn/Lys/Arg decarboxylase C-terminal" evidence="7">
    <location>
        <begin position="379"/>
        <end position="441"/>
    </location>
</feature>
<dbReference type="EMBL" id="JBHUOR010000133">
    <property type="protein sequence ID" value="MFD2870069.1"/>
    <property type="molecule type" value="Genomic_DNA"/>
</dbReference>
<dbReference type="Pfam" id="PF01276">
    <property type="entry name" value="OKR_DC_1"/>
    <property type="match status" value="2"/>
</dbReference>
<dbReference type="RefSeq" id="WP_380148729.1">
    <property type="nucleotide sequence ID" value="NZ_JBHUOR010000133.1"/>
</dbReference>
<dbReference type="PANTHER" id="PTHR43277:SF3">
    <property type="entry name" value="DECARBOXYLASE, PUTATIVE-RELATED"/>
    <property type="match status" value="1"/>
</dbReference>
<comment type="caution">
    <text evidence="8">The sequence shown here is derived from an EMBL/GenBank/DDBJ whole genome shotgun (WGS) entry which is preliminary data.</text>
</comment>
<feature type="domain" description="Orn/Lys/Arg decarboxylases family 1 pyridoxal-P attachment site" evidence="6">
    <location>
        <begin position="306"/>
        <end position="357"/>
    </location>
</feature>
<name>A0ABW5Y408_9BACL</name>
<comment type="similarity">
    <text evidence="2">Belongs to the Orn/Lys/Arg decarboxylase class-I family.</text>
</comment>
<dbReference type="InterPro" id="IPR015424">
    <property type="entry name" value="PyrdxlP-dep_Trfase"/>
</dbReference>
<protein>
    <submittedName>
        <fullName evidence="8">Aminotransferase class I/II-fold pyridoxal phosphate-dependent enzyme</fullName>
    </submittedName>
</protein>
<evidence type="ECO:0000256" key="3">
    <source>
        <dbReference type="ARBA" id="ARBA00022793"/>
    </source>
</evidence>
<keyword evidence="3" id="KW-0210">Decarboxylase</keyword>
<organism evidence="8 9">
    <name type="scientific">Kurthia populi</name>
    <dbReference type="NCBI Taxonomy" id="1562132"/>
    <lineage>
        <taxon>Bacteria</taxon>
        <taxon>Bacillati</taxon>
        <taxon>Bacillota</taxon>
        <taxon>Bacilli</taxon>
        <taxon>Bacillales</taxon>
        <taxon>Caryophanaceae</taxon>
        <taxon>Kurthia</taxon>
    </lineage>
</organism>
<keyword evidence="9" id="KW-1185">Reference proteome</keyword>
<dbReference type="Proteomes" id="UP001597568">
    <property type="component" value="Unassembled WGS sequence"/>
</dbReference>
<accession>A0ABW5Y408</accession>
<dbReference type="SUPFAM" id="SSF55904">
    <property type="entry name" value="Ornithine decarboxylase C-terminal domain"/>
    <property type="match status" value="1"/>
</dbReference>